<evidence type="ECO:0000256" key="1">
    <source>
        <dbReference type="SAM" id="Phobius"/>
    </source>
</evidence>
<dbReference type="OrthoDB" id="10506451at2759"/>
<feature type="transmembrane region" description="Helical" evidence="1">
    <location>
        <begin position="66"/>
        <end position="88"/>
    </location>
</feature>
<dbReference type="EMBL" id="REGN01004161">
    <property type="protein sequence ID" value="RNA18859.1"/>
    <property type="molecule type" value="Genomic_DNA"/>
</dbReference>
<keyword evidence="1" id="KW-0812">Transmembrane</keyword>
<name>A0A3M7R5X8_BRAPC</name>
<gene>
    <name evidence="2" type="ORF">BpHYR1_014281</name>
</gene>
<accession>A0A3M7R5X8</accession>
<feature type="transmembrane region" description="Helical" evidence="1">
    <location>
        <begin position="108"/>
        <end position="126"/>
    </location>
</feature>
<protein>
    <submittedName>
        <fullName evidence="2">Uncharacterized protein</fullName>
    </submittedName>
</protein>
<keyword evidence="1" id="KW-0472">Membrane</keyword>
<comment type="caution">
    <text evidence="2">The sequence shown here is derived from an EMBL/GenBank/DDBJ whole genome shotgun (WGS) entry which is preliminary data.</text>
</comment>
<proteinExistence type="predicted"/>
<organism evidence="2 3">
    <name type="scientific">Brachionus plicatilis</name>
    <name type="common">Marine rotifer</name>
    <name type="synonym">Brachionus muelleri</name>
    <dbReference type="NCBI Taxonomy" id="10195"/>
    <lineage>
        <taxon>Eukaryota</taxon>
        <taxon>Metazoa</taxon>
        <taxon>Spiralia</taxon>
        <taxon>Gnathifera</taxon>
        <taxon>Rotifera</taxon>
        <taxon>Eurotatoria</taxon>
        <taxon>Monogononta</taxon>
        <taxon>Pseudotrocha</taxon>
        <taxon>Ploima</taxon>
        <taxon>Brachionidae</taxon>
        <taxon>Brachionus</taxon>
    </lineage>
</organism>
<feature type="transmembrane region" description="Helical" evidence="1">
    <location>
        <begin position="235"/>
        <end position="256"/>
    </location>
</feature>
<sequence>MNKNKQKYVSVPQDSFKFEHLDRFESQVRPVSSINYDARINEICLAAAENESIWVRYKSFYTKTELATVIIGTTCSALALTTVLVVLYWSHFCQLMQLIPDPLFQHPYFYPIVEILSLVLDLAKIFSIKHTWDMLSLEIDSDIQDDGTAIAEAAQKLKTRCIIRQKLKEIQSLLFYLNIFVYIYLILFVVVVKYSLAIYLSVNYSYLIEVDVLEFCNETSLYEGKLCAESAQSDVATFLIFLVVFLYVTSSIKLIVQTISVLNFKNVLGFYLIEKFSDTDMTLWSEYEECKNKLFMNDINDRIEESQAYLADKLFNLNKKDSHYINEQEPEHLNESLDNAIRLIDEINHSNS</sequence>
<dbReference type="AlphaFoldDB" id="A0A3M7R5X8"/>
<keyword evidence="3" id="KW-1185">Reference proteome</keyword>
<dbReference type="Proteomes" id="UP000276133">
    <property type="component" value="Unassembled WGS sequence"/>
</dbReference>
<keyword evidence="1" id="KW-1133">Transmembrane helix</keyword>
<feature type="transmembrane region" description="Helical" evidence="1">
    <location>
        <begin position="173"/>
        <end position="196"/>
    </location>
</feature>
<evidence type="ECO:0000313" key="3">
    <source>
        <dbReference type="Proteomes" id="UP000276133"/>
    </source>
</evidence>
<reference evidence="2 3" key="1">
    <citation type="journal article" date="2018" name="Sci. Rep.">
        <title>Genomic signatures of local adaptation to the degree of environmental predictability in rotifers.</title>
        <authorList>
            <person name="Franch-Gras L."/>
            <person name="Hahn C."/>
            <person name="Garcia-Roger E.M."/>
            <person name="Carmona M.J."/>
            <person name="Serra M."/>
            <person name="Gomez A."/>
        </authorList>
    </citation>
    <scope>NUCLEOTIDE SEQUENCE [LARGE SCALE GENOMIC DNA]</scope>
    <source>
        <strain evidence="2">HYR1</strain>
    </source>
</reference>
<evidence type="ECO:0000313" key="2">
    <source>
        <dbReference type="EMBL" id="RNA18859.1"/>
    </source>
</evidence>